<evidence type="ECO:0000313" key="5">
    <source>
        <dbReference type="Proteomes" id="UP000238322"/>
    </source>
</evidence>
<evidence type="ECO:0000256" key="1">
    <source>
        <dbReference type="ARBA" id="ARBA00022679"/>
    </source>
</evidence>
<dbReference type="Proteomes" id="UP000238322">
    <property type="component" value="Unassembled WGS sequence"/>
</dbReference>
<feature type="domain" description="N-acetyltransferase" evidence="3">
    <location>
        <begin position="2"/>
        <end position="140"/>
    </location>
</feature>
<dbReference type="SUPFAM" id="SSF55729">
    <property type="entry name" value="Acyl-CoA N-acyltransferases (Nat)"/>
    <property type="match status" value="1"/>
</dbReference>
<dbReference type="Pfam" id="PF00583">
    <property type="entry name" value="Acetyltransf_1"/>
    <property type="match status" value="1"/>
</dbReference>
<gene>
    <name evidence="4" type="ORF">C5Y83_01065</name>
</gene>
<dbReference type="PANTHER" id="PTHR43800">
    <property type="entry name" value="PEPTIDYL-LYSINE N-ACETYLTRANSFERASE YJAB"/>
    <property type="match status" value="1"/>
</dbReference>
<dbReference type="PROSITE" id="PS51186">
    <property type="entry name" value="GNAT"/>
    <property type="match status" value="1"/>
</dbReference>
<dbReference type="InterPro" id="IPR000182">
    <property type="entry name" value="GNAT_dom"/>
</dbReference>
<organism evidence="4 5">
    <name type="scientific">Blastopirellula marina</name>
    <dbReference type="NCBI Taxonomy" id="124"/>
    <lineage>
        <taxon>Bacteria</taxon>
        <taxon>Pseudomonadati</taxon>
        <taxon>Planctomycetota</taxon>
        <taxon>Planctomycetia</taxon>
        <taxon>Pirellulales</taxon>
        <taxon>Pirellulaceae</taxon>
        <taxon>Blastopirellula</taxon>
    </lineage>
</organism>
<evidence type="ECO:0000313" key="4">
    <source>
        <dbReference type="EMBL" id="PQO40549.1"/>
    </source>
</evidence>
<reference evidence="4 5" key="1">
    <citation type="submission" date="2018-02" db="EMBL/GenBank/DDBJ databases">
        <title>Comparative genomes isolates from brazilian mangrove.</title>
        <authorList>
            <person name="Araujo J.E."/>
            <person name="Taketani R.G."/>
            <person name="Silva M.C.P."/>
            <person name="Loureco M.V."/>
            <person name="Andreote F.D."/>
        </authorList>
    </citation>
    <scope>NUCLEOTIDE SEQUENCE [LARGE SCALE GENOMIC DNA]</scope>
    <source>
        <strain evidence="4 5">Hex-1 MGV</strain>
    </source>
</reference>
<dbReference type="AlphaFoldDB" id="A0A2S8G7Y2"/>
<dbReference type="Gene3D" id="3.40.630.30">
    <property type="match status" value="1"/>
</dbReference>
<keyword evidence="1 4" id="KW-0808">Transferase</keyword>
<dbReference type="OrthoDB" id="9788755at2"/>
<dbReference type="GO" id="GO:0016747">
    <property type="term" value="F:acyltransferase activity, transferring groups other than amino-acyl groups"/>
    <property type="evidence" value="ECO:0007669"/>
    <property type="project" value="InterPro"/>
</dbReference>
<dbReference type="InterPro" id="IPR016181">
    <property type="entry name" value="Acyl_CoA_acyltransferase"/>
</dbReference>
<dbReference type="EMBL" id="PUHY01000001">
    <property type="protein sequence ID" value="PQO40549.1"/>
    <property type="molecule type" value="Genomic_DNA"/>
</dbReference>
<keyword evidence="2" id="KW-0012">Acyltransferase</keyword>
<proteinExistence type="predicted"/>
<sequence>MIQIRLAHNSDATTLQQLFQQFVYESDWLSEPAKKDPNFAASTQGEKVFVAQSSSGEIIGLMSVWEANRFVHNLYVASSHQGKGVGTQLLDSLEGWLPRPWQLKCVTANTRAIGFYRTKGWKLIETSTGEDGPYFLLEKG</sequence>
<dbReference type="PANTHER" id="PTHR43800:SF1">
    <property type="entry name" value="PEPTIDYL-LYSINE N-ACETYLTRANSFERASE YJAB"/>
    <property type="match status" value="1"/>
</dbReference>
<protein>
    <submittedName>
        <fullName evidence="4">N-acetyltransferase</fullName>
    </submittedName>
</protein>
<evidence type="ECO:0000259" key="3">
    <source>
        <dbReference type="PROSITE" id="PS51186"/>
    </source>
</evidence>
<accession>A0A2S8G7Y2</accession>
<comment type="caution">
    <text evidence="4">The sequence shown here is derived from an EMBL/GenBank/DDBJ whole genome shotgun (WGS) entry which is preliminary data.</text>
</comment>
<dbReference type="CDD" id="cd04301">
    <property type="entry name" value="NAT_SF"/>
    <property type="match status" value="1"/>
</dbReference>
<evidence type="ECO:0000256" key="2">
    <source>
        <dbReference type="ARBA" id="ARBA00023315"/>
    </source>
</evidence>
<dbReference type="RefSeq" id="WP_105327785.1">
    <property type="nucleotide sequence ID" value="NZ_PUHY01000001.1"/>
</dbReference>
<name>A0A2S8G7Y2_9BACT</name>